<dbReference type="eggNOG" id="KOG0477">
    <property type="taxonomic scope" value="Eukaryota"/>
</dbReference>
<gene>
    <name evidence="4" type="ORF">NEMVEDRAFT_v1g7310</name>
</gene>
<feature type="domain" description="MCM C-terminal AAA(+) ATPase" evidence="3">
    <location>
        <begin position="48"/>
        <end position="131"/>
    </location>
</feature>
<dbReference type="InterPro" id="IPR027417">
    <property type="entry name" value="P-loop_NTPase"/>
</dbReference>
<dbReference type="GO" id="GO:0005524">
    <property type="term" value="F:ATP binding"/>
    <property type="evidence" value="ECO:0007669"/>
    <property type="project" value="UniProtKB-KW"/>
</dbReference>
<dbReference type="HOGENOM" id="CLU_138166_0_0_1"/>
<evidence type="ECO:0000259" key="3">
    <source>
        <dbReference type="PROSITE" id="PS50051"/>
    </source>
</evidence>
<feature type="non-terminal residue" evidence="4">
    <location>
        <position position="131"/>
    </location>
</feature>
<dbReference type="PhylomeDB" id="A7T6X3"/>
<name>A7T6X3_NEMVE</name>
<accession>A7T6X3</accession>
<dbReference type="Proteomes" id="UP000001593">
    <property type="component" value="Unassembled WGS sequence"/>
</dbReference>
<dbReference type="InterPro" id="IPR031327">
    <property type="entry name" value="MCM"/>
</dbReference>
<dbReference type="PANTHER" id="PTHR11630">
    <property type="entry name" value="DNA REPLICATION LICENSING FACTOR MCM FAMILY MEMBER"/>
    <property type="match status" value="1"/>
</dbReference>
<evidence type="ECO:0000313" key="4">
    <source>
        <dbReference type="EMBL" id="EDO28281.1"/>
    </source>
</evidence>
<dbReference type="EMBL" id="DS471768">
    <property type="protein sequence ID" value="EDO28281.1"/>
    <property type="molecule type" value="Genomic_DNA"/>
</dbReference>
<dbReference type="PROSITE" id="PS50051">
    <property type="entry name" value="MCM_2"/>
    <property type="match status" value="1"/>
</dbReference>
<dbReference type="Pfam" id="PF00493">
    <property type="entry name" value="MCM"/>
    <property type="match status" value="1"/>
</dbReference>
<evidence type="ECO:0000256" key="2">
    <source>
        <dbReference type="ARBA" id="ARBA00022840"/>
    </source>
</evidence>
<protein>
    <recommendedName>
        <fullName evidence="3">MCM C-terminal AAA(+) ATPase domain-containing protein</fullName>
    </recommendedName>
</protein>
<dbReference type="GO" id="GO:0016787">
    <property type="term" value="F:hydrolase activity"/>
    <property type="evidence" value="ECO:0007669"/>
    <property type="project" value="UniProtKB-KW"/>
</dbReference>
<reference evidence="4 5" key="1">
    <citation type="journal article" date="2007" name="Science">
        <title>Sea anemone genome reveals ancestral eumetazoan gene repertoire and genomic organization.</title>
        <authorList>
            <person name="Putnam N.H."/>
            <person name="Srivastava M."/>
            <person name="Hellsten U."/>
            <person name="Dirks B."/>
            <person name="Chapman J."/>
            <person name="Salamov A."/>
            <person name="Terry A."/>
            <person name="Shapiro H."/>
            <person name="Lindquist E."/>
            <person name="Kapitonov V.V."/>
            <person name="Jurka J."/>
            <person name="Genikhovich G."/>
            <person name="Grigoriev I.V."/>
            <person name="Lucas S.M."/>
            <person name="Steele R.E."/>
            <person name="Finnerty J.R."/>
            <person name="Technau U."/>
            <person name="Martindale M.Q."/>
            <person name="Rokhsar D.S."/>
        </authorList>
    </citation>
    <scope>NUCLEOTIDE SEQUENCE [LARGE SCALE GENOMIC DNA]</scope>
    <source>
        <strain evidence="5">CH2 X CH6</strain>
    </source>
</reference>
<dbReference type="GO" id="GO:0006281">
    <property type="term" value="P:DNA repair"/>
    <property type="evidence" value="ECO:0007669"/>
    <property type="project" value="UniProtKB-KW"/>
</dbReference>
<dbReference type="Gene3D" id="3.40.50.300">
    <property type="entry name" value="P-loop containing nucleotide triphosphate hydrolases"/>
    <property type="match status" value="1"/>
</dbReference>
<dbReference type="GO" id="GO:0003677">
    <property type="term" value="F:DNA binding"/>
    <property type="evidence" value="ECO:0007669"/>
    <property type="project" value="InterPro"/>
</dbReference>
<proteinExistence type="predicted"/>
<evidence type="ECO:0000256" key="1">
    <source>
        <dbReference type="ARBA" id="ARBA00022741"/>
    </source>
</evidence>
<dbReference type="InParanoid" id="A7T6X3"/>
<dbReference type="PANTHER" id="PTHR11630:SF48">
    <property type="entry name" value="DNA HELICASE MCM9"/>
    <property type="match status" value="1"/>
</dbReference>
<organism evidence="4 5">
    <name type="scientific">Nematostella vectensis</name>
    <name type="common">Starlet sea anemone</name>
    <dbReference type="NCBI Taxonomy" id="45351"/>
    <lineage>
        <taxon>Eukaryota</taxon>
        <taxon>Metazoa</taxon>
        <taxon>Cnidaria</taxon>
        <taxon>Anthozoa</taxon>
        <taxon>Hexacorallia</taxon>
        <taxon>Actiniaria</taxon>
        <taxon>Edwardsiidae</taxon>
        <taxon>Nematostella</taxon>
    </lineage>
</organism>
<keyword evidence="1" id="KW-0547">Nucleotide-binding</keyword>
<dbReference type="GO" id="GO:0005634">
    <property type="term" value="C:nucleus"/>
    <property type="evidence" value="ECO:0007669"/>
    <property type="project" value="UniProtKB-SubCell"/>
</dbReference>
<sequence length="131" mass="14308">VKCDLEVVFKANHVSVNNEQRIGAIVTEEMKQEFDEFWSKHKDKPLSGRNHILASFCPQVYGLYAVKLAVTLILMGGVQRVDASGTRVRGESHMLLIGDPGTGKSQFLKYSAKIMPRSVLTTGIGSTSAGL</sequence>
<feature type="non-terminal residue" evidence="4">
    <location>
        <position position="1"/>
    </location>
</feature>
<keyword evidence="5" id="KW-1185">Reference proteome</keyword>
<evidence type="ECO:0000313" key="5">
    <source>
        <dbReference type="Proteomes" id="UP000001593"/>
    </source>
</evidence>
<dbReference type="STRING" id="45351.A7T6X3"/>
<keyword evidence="2" id="KW-0067">ATP-binding</keyword>
<dbReference type="SUPFAM" id="SSF52540">
    <property type="entry name" value="P-loop containing nucleoside triphosphate hydrolases"/>
    <property type="match status" value="1"/>
</dbReference>
<dbReference type="GO" id="GO:0003678">
    <property type="term" value="F:DNA helicase activity"/>
    <property type="evidence" value="ECO:0007669"/>
    <property type="project" value="UniProtKB-EC"/>
</dbReference>
<dbReference type="AlphaFoldDB" id="A7T6X3"/>
<dbReference type="InterPro" id="IPR001208">
    <property type="entry name" value="MCM_dom"/>
</dbReference>